<dbReference type="GO" id="GO:0006400">
    <property type="term" value="P:tRNA modification"/>
    <property type="evidence" value="ECO:0007669"/>
    <property type="project" value="InterPro"/>
</dbReference>
<organism evidence="3 4">
    <name type="scientific">Ogataea polymorpha</name>
    <dbReference type="NCBI Taxonomy" id="460523"/>
    <lineage>
        <taxon>Eukaryota</taxon>
        <taxon>Fungi</taxon>
        <taxon>Dikarya</taxon>
        <taxon>Ascomycota</taxon>
        <taxon>Saccharomycotina</taxon>
        <taxon>Pichiomycetes</taxon>
        <taxon>Pichiales</taxon>
        <taxon>Pichiaceae</taxon>
        <taxon>Ogataea</taxon>
    </lineage>
</organism>
<dbReference type="SUPFAM" id="SSF143437">
    <property type="entry name" value="THUMP domain-like"/>
    <property type="match status" value="1"/>
</dbReference>
<dbReference type="Gene3D" id="3.30.2300.10">
    <property type="entry name" value="THUMP superfamily"/>
    <property type="match status" value="1"/>
</dbReference>
<dbReference type="Proteomes" id="UP000788993">
    <property type="component" value="Unassembled WGS sequence"/>
</dbReference>
<dbReference type="InterPro" id="IPR040183">
    <property type="entry name" value="THUMPD1-like"/>
</dbReference>
<protein>
    <recommendedName>
        <fullName evidence="2">THUMP domain-containing protein</fullName>
    </recommendedName>
</protein>
<dbReference type="InterPro" id="IPR004114">
    <property type="entry name" value="THUMP_dom"/>
</dbReference>
<keyword evidence="4" id="KW-1185">Reference proteome</keyword>
<dbReference type="PANTHER" id="PTHR13452:SF10">
    <property type="entry name" value="THUMP DOMAIN-CONTAINING PROTEIN 1"/>
    <property type="match status" value="1"/>
</dbReference>
<evidence type="ECO:0000256" key="1">
    <source>
        <dbReference type="SAM" id="Coils"/>
    </source>
</evidence>
<reference evidence="3" key="2">
    <citation type="submission" date="2021-01" db="EMBL/GenBank/DDBJ databases">
        <authorList>
            <person name="Schikora-Tamarit M.A."/>
        </authorList>
    </citation>
    <scope>NUCLEOTIDE SEQUENCE</scope>
    <source>
        <strain evidence="3">NCAIM Y.01608</strain>
    </source>
</reference>
<dbReference type="GO" id="GO:0003723">
    <property type="term" value="F:RNA binding"/>
    <property type="evidence" value="ECO:0007669"/>
    <property type="project" value="InterPro"/>
</dbReference>
<feature type="domain" description="THUMP" evidence="2">
    <location>
        <begin position="152"/>
        <end position="228"/>
    </location>
</feature>
<dbReference type="Pfam" id="PF02926">
    <property type="entry name" value="THUMP"/>
    <property type="match status" value="1"/>
</dbReference>
<dbReference type="PANTHER" id="PTHR13452">
    <property type="entry name" value="THUMP DOMAIN CONTAINING PROTEIN 1-RELATED"/>
    <property type="match status" value="1"/>
</dbReference>
<accession>A0A9P8NTK9</accession>
<sequence>MGKRNHSGGGQAKRFKSGVLVEPGQVGIYASCNRHKEGAAAKELKQLLNDRWKEYFPVEEEATEENVKEEESVEDAIKREIYEMNKQNQDAKNKEIVKELSINCDSLIFIKTRRPIVPSNFVTRVCRELFESGAKNTRFLQKLTPIDVSCNATETEFRKSAEKVFRGHFDNQESYSMNLVKRNFSIIDRDTFASIVAELLPGHRLNYRAPDKMINIFCFKNNIGMSVVNFDDYDKLCKFNLQQIFDRVNGLDGKEATEGAKEKTGPE</sequence>
<evidence type="ECO:0000313" key="3">
    <source>
        <dbReference type="EMBL" id="KAH3659387.1"/>
    </source>
</evidence>
<dbReference type="OrthoDB" id="367221at2759"/>
<name>A0A9P8NTK9_9ASCO</name>
<reference evidence="3" key="1">
    <citation type="journal article" date="2021" name="Open Biol.">
        <title>Shared evolutionary footprints suggest mitochondrial oxidative damage underlies multiple complex I losses in fungi.</title>
        <authorList>
            <person name="Schikora-Tamarit M.A."/>
            <person name="Marcet-Houben M."/>
            <person name="Nosek J."/>
            <person name="Gabaldon T."/>
        </authorList>
    </citation>
    <scope>NUCLEOTIDE SEQUENCE</scope>
    <source>
        <strain evidence="3">NCAIM Y.01608</strain>
    </source>
</reference>
<dbReference type="EMBL" id="JAEUBD010001540">
    <property type="protein sequence ID" value="KAH3659387.1"/>
    <property type="molecule type" value="Genomic_DNA"/>
</dbReference>
<comment type="caution">
    <text evidence="3">The sequence shown here is derived from an EMBL/GenBank/DDBJ whole genome shotgun (WGS) entry which is preliminary data.</text>
</comment>
<feature type="coiled-coil region" evidence="1">
    <location>
        <begin position="59"/>
        <end position="94"/>
    </location>
</feature>
<gene>
    <name evidence="3" type="ORF">OGATHE_006271</name>
</gene>
<dbReference type="AlphaFoldDB" id="A0A9P8NTK9"/>
<evidence type="ECO:0000313" key="4">
    <source>
        <dbReference type="Proteomes" id="UP000788993"/>
    </source>
</evidence>
<proteinExistence type="predicted"/>
<evidence type="ECO:0000259" key="2">
    <source>
        <dbReference type="Pfam" id="PF02926"/>
    </source>
</evidence>
<dbReference type="CDD" id="cd11717">
    <property type="entry name" value="THUMP_THUMPD1_like"/>
    <property type="match status" value="1"/>
</dbReference>
<keyword evidence="1" id="KW-0175">Coiled coil</keyword>